<dbReference type="EMBL" id="AZHX01000580">
    <property type="protein sequence ID" value="ETX06892.1"/>
    <property type="molecule type" value="Genomic_DNA"/>
</dbReference>
<organism evidence="1 2">
    <name type="scientific">Candidatus Entotheonella gemina</name>
    <dbReference type="NCBI Taxonomy" id="1429439"/>
    <lineage>
        <taxon>Bacteria</taxon>
        <taxon>Pseudomonadati</taxon>
        <taxon>Nitrospinota/Tectimicrobiota group</taxon>
        <taxon>Candidatus Tectimicrobiota</taxon>
        <taxon>Candidatus Entotheonellia</taxon>
        <taxon>Candidatus Entotheonellales</taxon>
        <taxon>Candidatus Entotheonellaceae</taxon>
        <taxon>Candidatus Entotheonella</taxon>
    </lineage>
</organism>
<dbReference type="SUPFAM" id="SSF53756">
    <property type="entry name" value="UDP-Glycosyltransferase/glycogen phosphorylase"/>
    <property type="match status" value="1"/>
</dbReference>
<dbReference type="Gene3D" id="3.40.50.2000">
    <property type="entry name" value="Glycogen Phosphorylase B"/>
    <property type="match status" value="1"/>
</dbReference>
<protein>
    <recommendedName>
        <fullName evidence="3">Glycosyl transferase family 1</fullName>
    </recommendedName>
</protein>
<feature type="non-terminal residue" evidence="1">
    <location>
        <position position="264"/>
    </location>
</feature>
<reference evidence="1 2" key="1">
    <citation type="journal article" date="2014" name="Nature">
        <title>An environmental bacterial taxon with a large and distinct metabolic repertoire.</title>
        <authorList>
            <person name="Wilson M.C."/>
            <person name="Mori T."/>
            <person name="Ruckert C."/>
            <person name="Uria A.R."/>
            <person name="Helf M.J."/>
            <person name="Takada K."/>
            <person name="Gernert C."/>
            <person name="Steffens U.A."/>
            <person name="Heycke N."/>
            <person name="Schmitt S."/>
            <person name="Rinke C."/>
            <person name="Helfrich E.J."/>
            <person name="Brachmann A.O."/>
            <person name="Gurgui C."/>
            <person name="Wakimoto T."/>
            <person name="Kracht M."/>
            <person name="Crusemann M."/>
            <person name="Hentschel U."/>
            <person name="Abe I."/>
            <person name="Matsunaga S."/>
            <person name="Kalinowski J."/>
            <person name="Takeyama H."/>
            <person name="Piel J."/>
        </authorList>
    </citation>
    <scope>NUCLEOTIDE SEQUENCE [LARGE SCALE GENOMIC DNA]</scope>
    <source>
        <strain evidence="2">TSY2</strain>
    </source>
</reference>
<dbReference type="HOGENOM" id="CLU_1055570_0_0_7"/>
<sequence>MREKLARIGFVATRLAGTDGVSLEAAKWSDVLTELGHTCFFFTGESDRPAERSYVVPEAHFEHDMIAQIHCDLFDDYCRTEMTSEAISDYRSHLKRELHAFIRHFDIDLLVIENALSIPMNVPLGLALTELIAETRIPSVAHHHDFVWERARFSVNAAEDYLAAAFPPAMSSIHHVVINSFGAKQLALRTGMRSTLIPNVMDFDTPPGTPDGYANDLRTGFGIGKAECLLLQPTRIVPRKRIERSIELARKLDMPSWLLITHDA</sequence>
<dbReference type="AlphaFoldDB" id="W4MB79"/>
<evidence type="ECO:0000313" key="2">
    <source>
        <dbReference type="Proteomes" id="UP000019140"/>
    </source>
</evidence>
<keyword evidence="2" id="KW-1185">Reference proteome</keyword>
<comment type="caution">
    <text evidence="1">The sequence shown here is derived from an EMBL/GenBank/DDBJ whole genome shotgun (WGS) entry which is preliminary data.</text>
</comment>
<accession>W4MB79</accession>
<evidence type="ECO:0008006" key="3">
    <source>
        <dbReference type="Google" id="ProtNLM"/>
    </source>
</evidence>
<evidence type="ECO:0000313" key="1">
    <source>
        <dbReference type="EMBL" id="ETX06892.1"/>
    </source>
</evidence>
<name>W4MB79_9BACT</name>
<gene>
    <name evidence="1" type="ORF">ETSY2_14525</name>
</gene>
<dbReference type="Proteomes" id="UP000019140">
    <property type="component" value="Unassembled WGS sequence"/>
</dbReference>
<proteinExistence type="predicted"/>